<comment type="similarity">
    <text evidence="1">In the C-terminal section; belongs to the class-I pyridoxal-phosphate-dependent aminotransferase family.</text>
</comment>
<dbReference type="CDD" id="cd07377">
    <property type="entry name" value="WHTH_GntR"/>
    <property type="match status" value="1"/>
</dbReference>
<dbReference type="EMBL" id="BNAR01000001">
    <property type="protein sequence ID" value="GHH27515.1"/>
    <property type="molecule type" value="Genomic_DNA"/>
</dbReference>
<gene>
    <name evidence="8" type="ORF">GCM10017774_00120</name>
</gene>
<dbReference type="InterPro" id="IPR036388">
    <property type="entry name" value="WH-like_DNA-bd_sf"/>
</dbReference>
<keyword evidence="4" id="KW-0238">DNA-binding</keyword>
<dbReference type="PRINTS" id="PR00035">
    <property type="entry name" value="HTHGNTR"/>
</dbReference>
<feature type="region of interest" description="Disordered" evidence="6">
    <location>
        <begin position="74"/>
        <end position="113"/>
    </location>
</feature>
<protein>
    <submittedName>
        <fullName evidence="8">GntR family transcriptional regulator</fullName>
    </submittedName>
</protein>
<keyword evidence="9" id="KW-1185">Reference proteome</keyword>
<accession>A0ABQ3LX17</accession>
<dbReference type="PROSITE" id="PS50949">
    <property type="entry name" value="HTH_GNTR"/>
    <property type="match status" value="1"/>
</dbReference>
<dbReference type="SUPFAM" id="SSF53383">
    <property type="entry name" value="PLP-dependent transferases"/>
    <property type="match status" value="1"/>
</dbReference>
<evidence type="ECO:0000256" key="6">
    <source>
        <dbReference type="SAM" id="MobiDB-lite"/>
    </source>
</evidence>
<evidence type="ECO:0000256" key="5">
    <source>
        <dbReference type="ARBA" id="ARBA00023163"/>
    </source>
</evidence>
<dbReference type="InterPro" id="IPR036390">
    <property type="entry name" value="WH_DNA-bd_sf"/>
</dbReference>
<evidence type="ECO:0000256" key="4">
    <source>
        <dbReference type="ARBA" id="ARBA00023125"/>
    </source>
</evidence>
<comment type="caution">
    <text evidence="8">The sequence shown here is derived from an EMBL/GenBank/DDBJ whole genome shotgun (WGS) entry which is preliminary data.</text>
</comment>
<dbReference type="CDD" id="cd00609">
    <property type="entry name" value="AAT_like"/>
    <property type="match status" value="1"/>
</dbReference>
<evidence type="ECO:0000259" key="7">
    <source>
        <dbReference type="PROSITE" id="PS50949"/>
    </source>
</evidence>
<dbReference type="SUPFAM" id="SSF46785">
    <property type="entry name" value="Winged helix' DNA-binding domain"/>
    <property type="match status" value="1"/>
</dbReference>
<dbReference type="Pfam" id="PF00392">
    <property type="entry name" value="GntR"/>
    <property type="match status" value="1"/>
</dbReference>
<evidence type="ECO:0000313" key="8">
    <source>
        <dbReference type="EMBL" id="GHH27515.1"/>
    </source>
</evidence>
<proteinExistence type="inferred from homology"/>
<dbReference type="SMART" id="SM00345">
    <property type="entry name" value="HTH_GNTR"/>
    <property type="match status" value="1"/>
</dbReference>
<evidence type="ECO:0000256" key="1">
    <source>
        <dbReference type="ARBA" id="ARBA00005384"/>
    </source>
</evidence>
<reference evidence="9" key="1">
    <citation type="journal article" date="2019" name="Int. J. Syst. Evol. Microbiol.">
        <title>The Global Catalogue of Microorganisms (GCM) 10K type strain sequencing project: providing services to taxonomists for standard genome sequencing and annotation.</title>
        <authorList>
            <consortium name="The Broad Institute Genomics Platform"/>
            <consortium name="The Broad Institute Genome Sequencing Center for Infectious Disease"/>
            <person name="Wu L."/>
            <person name="Ma J."/>
        </authorList>
    </citation>
    <scope>NUCLEOTIDE SEQUENCE [LARGE SCALE GENOMIC DNA]</scope>
    <source>
        <strain evidence="9">CGMCC 4.7367</strain>
    </source>
</reference>
<keyword evidence="2" id="KW-0663">Pyridoxal phosphate</keyword>
<feature type="domain" description="HTH gntR-type" evidence="7">
    <location>
        <begin position="13"/>
        <end position="81"/>
    </location>
</feature>
<dbReference type="Proteomes" id="UP000605568">
    <property type="component" value="Unassembled WGS sequence"/>
</dbReference>
<keyword evidence="5" id="KW-0804">Transcription</keyword>
<dbReference type="PANTHER" id="PTHR46577">
    <property type="entry name" value="HTH-TYPE TRANSCRIPTIONAL REGULATORY PROTEIN GABR"/>
    <property type="match status" value="1"/>
</dbReference>
<dbReference type="Pfam" id="PF00155">
    <property type="entry name" value="Aminotran_1_2"/>
    <property type="match status" value="1"/>
</dbReference>
<evidence type="ECO:0000256" key="2">
    <source>
        <dbReference type="ARBA" id="ARBA00022898"/>
    </source>
</evidence>
<dbReference type="Gene3D" id="1.10.10.10">
    <property type="entry name" value="Winged helix-like DNA-binding domain superfamily/Winged helix DNA-binding domain"/>
    <property type="match status" value="1"/>
</dbReference>
<name>A0ABQ3LX17_9PSEU</name>
<organism evidence="8 9">
    <name type="scientific">Lentzea cavernae</name>
    <dbReference type="NCBI Taxonomy" id="2020703"/>
    <lineage>
        <taxon>Bacteria</taxon>
        <taxon>Bacillati</taxon>
        <taxon>Actinomycetota</taxon>
        <taxon>Actinomycetes</taxon>
        <taxon>Pseudonocardiales</taxon>
        <taxon>Pseudonocardiaceae</taxon>
        <taxon>Lentzea</taxon>
    </lineage>
</organism>
<dbReference type="InterPro" id="IPR051446">
    <property type="entry name" value="HTH_trans_reg/aminotransferase"/>
</dbReference>
<sequence length="460" mass="49396">MRGLDLHLDRHGGGLREGLLEAFREAVRSGRLPSGTRLPSSRALGADIGVSRNTVVQVYAELTAEGWLLSHRGSGTEVAPRTDATPATASGWRHPRRPPRPLHDLRPGSPDLSTFPRTEWLRASRRALQAAPDEALGYGDVHGLPELREAVATYLARARGVHTRPDNVIVSSGSAQGLALLAGALRKRGVTAAAVEEFGLPMQRRLLESAGMEVVALPLDEDGAQVAALHDRPDVGVVLLTPSHQFPTGVALHPDRRAAVVDWARRTGGLVVEDDYDGEFRYDRTPVGALQGVEPARVAYLGTTSKSLAPGLRLGWAVVPDHLVDAVAAEKGEVDVFCGFTDQLAMAEFIRSGAYDRHIRTMRRHYRRRRDQLVAALAAHSPATRLTGMAAGLHVLAELPHGDESVVCQGSAWQRLAIHGLADFRHPGAAPGRDALVIGYATPSPSAWNGALRALAQLLP</sequence>
<dbReference type="InterPro" id="IPR004839">
    <property type="entry name" value="Aminotransferase_I/II_large"/>
</dbReference>
<dbReference type="InterPro" id="IPR015424">
    <property type="entry name" value="PyrdxlP-dep_Trfase"/>
</dbReference>
<dbReference type="InterPro" id="IPR015421">
    <property type="entry name" value="PyrdxlP-dep_Trfase_major"/>
</dbReference>
<dbReference type="Gene3D" id="3.40.640.10">
    <property type="entry name" value="Type I PLP-dependent aspartate aminotransferase-like (Major domain)"/>
    <property type="match status" value="1"/>
</dbReference>
<keyword evidence="3" id="KW-0805">Transcription regulation</keyword>
<evidence type="ECO:0000313" key="9">
    <source>
        <dbReference type="Proteomes" id="UP000605568"/>
    </source>
</evidence>
<evidence type="ECO:0000256" key="3">
    <source>
        <dbReference type="ARBA" id="ARBA00023015"/>
    </source>
</evidence>
<dbReference type="PANTHER" id="PTHR46577:SF1">
    <property type="entry name" value="HTH-TYPE TRANSCRIPTIONAL REGULATORY PROTEIN GABR"/>
    <property type="match status" value="1"/>
</dbReference>
<dbReference type="InterPro" id="IPR000524">
    <property type="entry name" value="Tscrpt_reg_HTH_GntR"/>
</dbReference>